<dbReference type="RefSeq" id="WP_381437199.1">
    <property type="nucleotide sequence ID" value="NZ_JBHSNO010000008.1"/>
</dbReference>
<gene>
    <name evidence="1" type="ORF">ACFPRA_16710</name>
</gene>
<dbReference type="EMBL" id="JBHSNO010000008">
    <property type="protein sequence ID" value="MFC5590549.1"/>
    <property type="molecule type" value="Genomic_DNA"/>
</dbReference>
<comment type="caution">
    <text evidence="1">The sequence shown here is derived from an EMBL/GenBank/DDBJ whole genome shotgun (WGS) entry which is preliminary data.</text>
</comment>
<reference evidence="2" key="1">
    <citation type="journal article" date="2019" name="Int. J. Syst. Evol. Microbiol.">
        <title>The Global Catalogue of Microorganisms (GCM) 10K type strain sequencing project: providing services to taxonomists for standard genome sequencing and annotation.</title>
        <authorList>
            <consortium name="The Broad Institute Genomics Platform"/>
            <consortium name="The Broad Institute Genome Sequencing Center for Infectious Disease"/>
            <person name="Wu L."/>
            <person name="Ma J."/>
        </authorList>
    </citation>
    <scope>NUCLEOTIDE SEQUENCE [LARGE SCALE GENOMIC DNA]</scope>
    <source>
        <strain evidence="2">CGMCC 4.1434</strain>
    </source>
</reference>
<organism evidence="1 2">
    <name type="scientific">Sporosarcina soli</name>
    <dbReference type="NCBI Taxonomy" id="334736"/>
    <lineage>
        <taxon>Bacteria</taxon>
        <taxon>Bacillati</taxon>
        <taxon>Bacillota</taxon>
        <taxon>Bacilli</taxon>
        <taxon>Bacillales</taxon>
        <taxon>Caryophanaceae</taxon>
        <taxon>Sporosarcina</taxon>
    </lineage>
</organism>
<name>A0ABW0TQ67_9BACL</name>
<sequence>MIKDYLSMCISNTSINSLISLPDLVFNNYCRDSYRINRGIYNTIEAWFYKNGYIDILERRRKILRFLEAHKHRAEKNGKLRFGRGNLVPHLEDFEYTEVQGG</sequence>
<proteinExistence type="predicted"/>
<keyword evidence="2" id="KW-1185">Reference proteome</keyword>
<dbReference type="Proteomes" id="UP001596109">
    <property type="component" value="Unassembled WGS sequence"/>
</dbReference>
<protein>
    <submittedName>
        <fullName evidence="1">Uncharacterized protein</fullName>
    </submittedName>
</protein>
<evidence type="ECO:0000313" key="1">
    <source>
        <dbReference type="EMBL" id="MFC5590549.1"/>
    </source>
</evidence>
<accession>A0ABW0TQ67</accession>
<evidence type="ECO:0000313" key="2">
    <source>
        <dbReference type="Proteomes" id="UP001596109"/>
    </source>
</evidence>